<evidence type="ECO:0000259" key="1">
    <source>
        <dbReference type="PROSITE" id="PS51186"/>
    </source>
</evidence>
<dbReference type="STRING" id="255247.ABE41_020055"/>
<dbReference type="InterPro" id="IPR000182">
    <property type="entry name" value="GNAT_dom"/>
</dbReference>
<keyword evidence="3" id="KW-1185">Reference proteome</keyword>
<organism evidence="2 3">
    <name type="scientific">Fictibacillus arsenicus</name>
    <dbReference type="NCBI Taxonomy" id="255247"/>
    <lineage>
        <taxon>Bacteria</taxon>
        <taxon>Bacillati</taxon>
        <taxon>Bacillota</taxon>
        <taxon>Bacilli</taxon>
        <taxon>Bacillales</taxon>
        <taxon>Fictibacillaceae</taxon>
        <taxon>Fictibacillus</taxon>
    </lineage>
</organism>
<accession>A0A1B1ZA39</accession>
<dbReference type="SUPFAM" id="SSF55729">
    <property type="entry name" value="Acyl-CoA N-acyltransferases (Nat)"/>
    <property type="match status" value="1"/>
</dbReference>
<dbReference type="EMBL" id="CP016761">
    <property type="protein sequence ID" value="ANX14315.1"/>
    <property type="molecule type" value="Genomic_DNA"/>
</dbReference>
<dbReference type="Gene3D" id="3.40.630.30">
    <property type="match status" value="1"/>
</dbReference>
<dbReference type="CDD" id="cd04301">
    <property type="entry name" value="NAT_SF"/>
    <property type="match status" value="1"/>
</dbReference>
<dbReference type="InterPro" id="IPR016181">
    <property type="entry name" value="Acyl_CoA_acyltransferase"/>
</dbReference>
<evidence type="ECO:0000313" key="3">
    <source>
        <dbReference type="Proteomes" id="UP000077412"/>
    </source>
</evidence>
<proteinExistence type="predicted"/>
<dbReference type="AlphaFoldDB" id="A0A1B1ZA39"/>
<dbReference type="GO" id="GO:0016747">
    <property type="term" value="F:acyltransferase activity, transferring groups other than amino-acyl groups"/>
    <property type="evidence" value="ECO:0007669"/>
    <property type="project" value="InterPro"/>
</dbReference>
<dbReference type="KEGG" id="far:ABE41_020055"/>
<name>A0A1B1ZA39_9BACL</name>
<dbReference type="PROSITE" id="PS51186">
    <property type="entry name" value="GNAT"/>
    <property type="match status" value="1"/>
</dbReference>
<dbReference type="OrthoDB" id="8116556at2"/>
<reference evidence="2 3" key="1">
    <citation type="submission" date="2016-08" db="EMBL/GenBank/DDBJ databases">
        <title>Complete genome sequence of Fictibacillus arsenicus G25-54, a strain with toxicity to nematodes and a potential arsenic-resistance activity.</title>
        <authorList>
            <person name="Zheng Z."/>
        </authorList>
    </citation>
    <scope>NUCLEOTIDE SEQUENCE [LARGE SCALE GENOMIC DNA]</scope>
    <source>
        <strain evidence="2 3">G25-54</strain>
    </source>
</reference>
<sequence>MKNTIICKVLSLNDLHDTFLSEFNRYQVTNQVLYMENHQYKLKYDHFIDDWDDNKKAQVIHDLRICIDQGGRAIGAFDVSGLAGFANIDGCLFGTKTEYAELPYIHISSERRGCGIGKILFEKCCEEAKKLGARKLYIAAHPSVESQGFYKAMGCDGAVEINEKILSREPLDIQLEKIL</sequence>
<feature type="domain" description="N-acetyltransferase" evidence="1">
    <location>
        <begin position="18"/>
        <end position="179"/>
    </location>
</feature>
<dbReference type="RefSeq" id="WP_066294302.1">
    <property type="nucleotide sequence ID" value="NZ_CP016761.1"/>
</dbReference>
<protein>
    <recommendedName>
        <fullName evidence="1">N-acetyltransferase domain-containing protein</fullName>
    </recommendedName>
</protein>
<gene>
    <name evidence="2" type="ORF">ABE41_020055</name>
</gene>
<dbReference type="Proteomes" id="UP000077412">
    <property type="component" value="Chromosome"/>
</dbReference>
<evidence type="ECO:0000313" key="2">
    <source>
        <dbReference type="EMBL" id="ANX14315.1"/>
    </source>
</evidence>
<dbReference type="Pfam" id="PF00583">
    <property type="entry name" value="Acetyltransf_1"/>
    <property type="match status" value="1"/>
</dbReference>